<dbReference type="Gene3D" id="1.10.10.60">
    <property type="entry name" value="Homeodomain-like"/>
    <property type="match status" value="1"/>
</dbReference>
<evidence type="ECO:0000256" key="4">
    <source>
        <dbReference type="ARBA" id="ARBA00023163"/>
    </source>
</evidence>
<evidence type="ECO:0000256" key="2">
    <source>
        <dbReference type="ARBA" id="ARBA00023125"/>
    </source>
</evidence>
<dbReference type="PRINTS" id="PR00032">
    <property type="entry name" value="HTHARAC"/>
</dbReference>
<evidence type="ECO:0000259" key="5">
    <source>
        <dbReference type="PROSITE" id="PS01124"/>
    </source>
</evidence>
<dbReference type="Proteomes" id="UP000199144">
    <property type="component" value="Unassembled WGS sequence"/>
</dbReference>
<organism evidence="6 7">
    <name type="scientific">Shimia aestuarii</name>
    <dbReference type="NCBI Taxonomy" id="254406"/>
    <lineage>
        <taxon>Bacteria</taxon>
        <taxon>Pseudomonadati</taxon>
        <taxon>Pseudomonadota</taxon>
        <taxon>Alphaproteobacteria</taxon>
        <taxon>Rhodobacterales</taxon>
        <taxon>Roseobacteraceae</taxon>
    </lineage>
</organism>
<keyword evidence="3" id="KW-0010">Activator</keyword>
<reference evidence="6 7" key="1">
    <citation type="submission" date="2016-10" db="EMBL/GenBank/DDBJ databases">
        <authorList>
            <person name="de Groot N.N."/>
        </authorList>
    </citation>
    <scope>NUCLEOTIDE SEQUENCE [LARGE SCALE GENOMIC DNA]</scope>
    <source>
        <strain evidence="6 7">DSM 15283</strain>
    </source>
</reference>
<dbReference type="EMBL" id="FOTQ01000001">
    <property type="protein sequence ID" value="SFL58238.1"/>
    <property type="molecule type" value="Genomic_DNA"/>
</dbReference>
<dbReference type="InterPro" id="IPR011051">
    <property type="entry name" value="RmlC_Cupin_sf"/>
</dbReference>
<keyword evidence="4" id="KW-0804">Transcription</keyword>
<accession>A0A1I4IV54</accession>
<dbReference type="PANTHER" id="PTHR43280:SF32">
    <property type="entry name" value="TRANSCRIPTIONAL REGULATORY PROTEIN"/>
    <property type="match status" value="1"/>
</dbReference>
<dbReference type="SMART" id="SM00342">
    <property type="entry name" value="HTH_ARAC"/>
    <property type="match status" value="1"/>
</dbReference>
<sequence length="302" mass="33442">MDQTANNLYISNMNQPTAATILNYNLFGESGDLPDVVHCETIEARSRLHDWEFAPHRHARLHQVLLLQEGAGTVTLEGRTHRINPPSFVNIPMGIVHGFSFEPGARGQVITMAVEMLDESLRPSEGLNRILARPAVHPAPKPVMATLLEIARAFGGRDFARAHILRAHCALLLGQIAQTLAQNETTPETSDQPGLLSRFEALLETHFQDHWTVADYADALAVSPTHLSRITRTATGRPASRLIEERIIREARRNLVYTNLPVSTIAYTLGFEDPAYFSRVFSRATGLSPRAFRSRAASGPQD</sequence>
<protein>
    <submittedName>
        <fullName evidence="6">AraC family transcriptional regulator, transcriptional activator of pobA</fullName>
    </submittedName>
</protein>
<dbReference type="Gene3D" id="2.60.120.10">
    <property type="entry name" value="Jelly Rolls"/>
    <property type="match status" value="1"/>
</dbReference>
<dbReference type="Pfam" id="PF02311">
    <property type="entry name" value="AraC_binding"/>
    <property type="match status" value="1"/>
</dbReference>
<dbReference type="GO" id="GO:0003700">
    <property type="term" value="F:DNA-binding transcription factor activity"/>
    <property type="evidence" value="ECO:0007669"/>
    <property type="project" value="InterPro"/>
</dbReference>
<dbReference type="STRING" id="254406.SAMN04488042_101760"/>
<dbReference type="PANTHER" id="PTHR43280">
    <property type="entry name" value="ARAC-FAMILY TRANSCRIPTIONAL REGULATOR"/>
    <property type="match status" value="1"/>
</dbReference>
<name>A0A1I4IV54_9RHOB</name>
<keyword evidence="1" id="KW-0805">Transcription regulation</keyword>
<dbReference type="Pfam" id="PF12833">
    <property type="entry name" value="HTH_18"/>
    <property type="match status" value="1"/>
</dbReference>
<dbReference type="InterPro" id="IPR014710">
    <property type="entry name" value="RmlC-like_jellyroll"/>
</dbReference>
<dbReference type="InterPro" id="IPR020449">
    <property type="entry name" value="Tscrpt_reg_AraC-type_HTH"/>
</dbReference>
<evidence type="ECO:0000256" key="1">
    <source>
        <dbReference type="ARBA" id="ARBA00023015"/>
    </source>
</evidence>
<dbReference type="GO" id="GO:0043565">
    <property type="term" value="F:sequence-specific DNA binding"/>
    <property type="evidence" value="ECO:0007669"/>
    <property type="project" value="InterPro"/>
</dbReference>
<feature type="domain" description="HTH araC/xylS-type" evidence="5">
    <location>
        <begin position="197"/>
        <end position="295"/>
    </location>
</feature>
<evidence type="ECO:0000313" key="7">
    <source>
        <dbReference type="Proteomes" id="UP000199144"/>
    </source>
</evidence>
<proteinExistence type="predicted"/>
<keyword evidence="2" id="KW-0238">DNA-binding</keyword>
<dbReference type="InterPro" id="IPR003313">
    <property type="entry name" value="AraC-bd"/>
</dbReference>
<dbReference type="InterPro" id="IPR009057">
    <property type="entry name" value="Homeodomain-like_sf"/>
</dbReference>
<dbReference type="PROSITE" id="PS01124">
    <property type="entry name" value="HTH_ARAC_FAMILY_2"/>
    <property type="match status" value="1"/>
</dbReference>
<dbReference type="OrthoDB" id="9814125at2"/>
<evidence type="ECO:0000313" key="6">
    <source>
        <dbReference type="EMBL" id="SFL58238.1"/>
    </source>
</evidence>
<dbReference type="InterPro" id="IPR018060">
    <property type="entry name" value="HTH_AraC"/>
</dbReference>
<dbReference type="SUPFAM" id="SSF51182">
    <property type="entry name" value="RmlC-like cupins"/>
    <property type="match status" value="1"/>
</dbReference>
<dbReference type="SUPFAM" id="SSF46689">
    <property type="entry name" value="Homeodomain-like"/>
    <property type="match status" value="1"/>
</dbReference>
<dbReference type="AlphaFoldDB" id="A0A1I4IV54"/>
<gene>
    <name evidence="6" type="ORF">SAMN04488042_101760</name>
</gene>
<dbReference type="CDD" id="cd06999">
    <property type="entry name" value="cupin_HpaA-like_N"/>
    <property type="match status" value="1"/>
</dbReference>
<evidence type="ECO:0000256" key="3">
    <source>
        <dbReference type="ARBA" id="ARBA00023159"/>
    </source>
</evidence>
<keyword evidence="7" id="KW-1185">Reference proteome</keyword>
<dbReference type="InterPro" id="IPR047264">
    <property type="entry name" value="Cupin_HpaA-like_N"/>
</dbReference>